<keyword evidence="2" id="KW-1185">Reference proteome</keyword>
<comment type="caution">
    <text evidence="1">The sequence shown here is derived from an EMBL/GenBank/DDBJ whole genome shotgun (WGS) entry which is preliminary data.</text>
</comment>
<dbReference type="Proteomes" id="UP000805193">
    <property type="component" value="Unassembled WGS sequence"/>
</dbReference>
<evidence type="ECO:0000313" key="1">
    <source>
        <dbReference type="EMBL" id="KAG0417643.1"/>
    </source>
</evidence>
<sequence>MNPFVNFTRWDTVAANLNEALGRNFSVRGVRDRCDLLLGLFKRDDRTNLRNSPILTIANCRLFAGGSAGGAPPWNFCAPPECVELLERLEASQGVPTSLDLVLGPARPTAAVVDGVPTLVLIQDVLLPGDLLAQALTPVLHETFADASSTGLGICIPEGNLAIITRIPRTIF</sequence>
<gene>
    <name evidence="1" type="ORF">HPB47_005447</name>
</gene>
<protein>
    <submittedName>
        <fullName evidence="1">Uncharacterized protein</fullName>
    </submittedName>
</protein>
<accession>A0AC60PE92</accession>
<organism evidence="1 2">
    <name type="scientific">Ixodes persulcatus</name>
    <name type="common">Taiga tick</name>
    <dbReference type="NCBI Taxonomy" id="34615"/>
    <lineage>
        <taxon>Eukaryota</taxon>
        <taxon>Metazoa</taxon>
        <taxon>Ecdysozoa</taxon>
        <taxon>Arthropoda</taxon>
        <taxon>Chelicerata</taxon>
        <taxon>Arachnida</taxon>
        <taxon>Acari</taxon>
        <taxon>Parasitiformes</taxon>
        <taxon>Ixodida</taxon>
        <taxon>Ixodoidea</taxon>
        <taxon>Ixodidae</taxon>
        <taxon>Ixodinae</taxon>
        <taxon>Ixodes</taxon>
    </lineage>
</organism>
<reference evidence="1 2" key="1">
    <citation type="journal article" date="2020" name="Cell">
        <title>Large-Scale Comparative Analyses of Tick Genomes Elucidate Their Genetic Diversity and Vector Capacities.</title>
        <authorList>
            <consortium name="Tick Genome and Microbiome Consortium (TIGMIC)"/>
            <person name="Jia N."/>
            <person name="Wang J."/>
            <person name="Shi W."/>
            <person name="Du L."/>
            <person name="Sun Y."/>
            <person name="Zhan W."/>
            <person name="Jiang J.F."/>
            <person name="Wang Q."/>
            <person name="Zhang B."/>
            <person name="Ji P."/>
            <person name="Bell-Sakyi L."/>
            <person name="Cui X.M."/>
            <person name="Yuan T.T."/>
            <person name="Jiang B.G."/>
            <person name="Yang W.F."/>
            <person name="Lam T.T."/>
            <person name="Chang Q.C."/>
            <person name="Ding S.J."/>
            <person name="Wang X.J."/>
            <person name="Zhu J.G."/>
            <person name="Ruan X.D."/>
            <person name="Zhao L."/>
            <person name="Wei J.T."/>
            <person name="Ye R.Z."/>
            <person name="Que T.C."/>
            <person name="Du C.H."/>
            <person name="Zhou Y.H."/>
            <person name="Cheng J.X."/>
            <person name="Dai P.F."/>
            <person name="Guo W.B."/>
            <person name="Han X.H."/>
            <person name="Huang E.J."/>
            <person name="Li L.F."/>
            <person name="Wei W."/>
            <person name="Gao Y.C."/>
            <person name="Liu J.Z."/>
            <person name="Shao H.Z."/>
            <person name="Wang X."/>
            <person name="Wang C.C."/>
            <person name="Yang T.C."/>
            <person name="Huo Q.B."/>
            <person name="Li W."/>
            <person name="Chen H.Y."/>
            <person name="Chen S.E."/>
            <person name="Zhou L.G."/>
            <person name="Ni X.B."/>
            <person name="Tian J.H."/>
            <person name="Sheng Y."/>
            <person name="Liu T."/>
            <person name="Pan Y.S."/>
            <person name="Xia L.Y."/>
            <person name="Li J."/>
            <person name="Zhao F."/>
            <person name="Cao W.C."/>
        </authorList>
    </citation>
    <scope>NUCLEOTIDE SEQUENCE [LARGE SCALE GENOMIC DNA]</scope>
    <source>
        <strain evidence="1">Iper-2018</strain>
    </source>
</reference>
<evidence type="ECO:0000313" key="2">
    <source>
        <dbReference type="Proteomes" id="UP000805193"/>
    </source>
</evidence>
<name>A0AC60PE92_IXOPE</name>
<proteinExistence type="predicted"/>
<dbReference type="EMBL" id="JABSTQ010010819">
    <property type="protein sequence ID" value="KAG0417643.1"/>
    <property type="molecule type" value="Genomic_DNA"/>
</dbReference>